<dbReference type="GO" id="GO:0031119">
    <property type="term" value="P:tRNA pseudouridine synthesis"/>
    <property type="evidence" value="ECO:0007669"/>
    <property type="project" value="UniProtKB-UniRule"/>
</dbReference>
<dbReference type="InterPro" id="IPR050170">
    <property type="entry name" value="TruD_pseudoU_synthase"/>
</dbReference>
<name>A0A084IJZ5_SALHC</name>
<dbReference type="PANTHER" id="PTHR47811:SF1">
    <property type="entry name" value="TRNA PSEUDOURIDINE SYNTHASE D"/>
    <property type="match status" value="1"/>
</dbReference>
<dbReference type="Gene3D" id="3.30.2340.10">
    <property type="entry name" value="TruD, insertion domain"/>
    <property type="match status" value="1"/>
</dbReference>
<dbReference type="OrthoDB" id="1550679at2"/>
<dbReference type="EMBL" id="APNK01000018">
    <property type="protein sequence ID" value="KEZ77029.1"/>
    <property type="molecule type" value="Genomic_DNA"/>
</dbReference>
<dbReference type="EC" id="5.4.99.27" evidence="4"/>
<dbReference type="GO" id="GO:0003723">
    <property type="term" value="F:RNA binding"/>
    <property type="evidence" value="ECO:0007669"/>
    <property type="project" value="InterPro"/>
</dbReference>
<organism evidence="6 7">
    <name type="scientific">Salinisphaera hydrothermalis (strain C41B8)</name>
    <dbReference type="NCBI Taxonomy" id="1304275"/>
    <lineage>
        <taxon>Bacteria</taxon>
        <taxon>Pseudomonadati</taxon>
        <taxon>Pseudomonadota</taxon>
        <taxon>Gammaproteobacteria</taxon>
        <taxon>Salinisphaerales</taxon>
        <taxon>Salinisphaeraceae</taxon>
        <taxon>Salinisphaera</taxon>
    </lineage>
</organism>
<dbReference type="GO" id="GO:0005829">
    <property type="term" value="C:cytosol"/>
    <property type="evidence" value="ECO:0007669"/>
    <property type="project" value="TreeGrafter"/>
</dbReference>
<gene>
    <name evidence="4" type="primary">truD</name>
    <name evidence="6" type="ORF">C41B8_11955</name>
</gene>
<keyword evidence="2 4" id="KW-0819">tRNA processing</keyword>
<evidence type="ECO:0000313" key="6">
    <source>
        <dbReference type="EMBL" id="KEZ77029.1"/>
    </source>
</evidence>
<dbReference type="PROSITE" id="PS50984">
    <property type="entry name" value="TRUD"/>
    <property type="match status" value="1"/>
</dbReference>
<dbReference type="eggNOG" id="COG0585">
    <property type="taxonomic scope" value="Bacteria"/>
</dbReference>
<keyword evidence="3 4" id="KW-0413">Isomerase</keyword>
<dbReference type="PROSITE" id="PS01268">
    <property type="entry name" value="UPF0024"/>
    <property type="match status" value="1"/>
</dbReference>
<dbReference type="Gene3D" id="3.30.2350.20">
    <property type="entry name" value="TruD, catalytic domain"/>
    <property type="match status" value="1"/>
</dbReference>
<dbReference type="InterPro" id="IPR042214">
    <property type="entry name" value="TruD_catalytic"/>
</dbReference>
<evidence type="ECO:0000256" key="2">
    <source>
        <dbReference type="ARBA" id="ARBA00022694"/>
    </source>
</evidence>
<evidence type="ECO:0000259" key="5">
    <source>
        <dbReference type="PROSITE" id="PS50984"/>
    </source>
</evidence>
<evidence type="ECO:0000256" key="1">
    <source>
        <dbReference type="ARBA" id="ARBA00007953"/>
    </source>
</evidence>
<dbReference type="Pfam" id="PF01142">
    <property type="entry name" value="TruD"/>
    <property type="match status" value="2"/>
</dbReference>
<evidence type="ECO:0000256" key="4">
    <source>
        <dbReference type="HAMAP-Rule" id="MF_01082"/>
    </source>
</evidence>
<feature type="active site" description="Nucleophile" evidence="4">
    <location>
        <position position="87"/>
    </location>
</feature>
<dbReference type="RefSeq" id="WP_037338444.1">
    <property type="nucleotide sequence ID" value="NZ_APNK01000018.1"/>
</dbReference>
<comment type="function">
    <text evidence="4">Responsible for synthesis of pseudouridine from uracil-13 in transfer RNAs.</text>
</comment>
<dbReference type="InterPro" id="IPR001656">
    <property type="entry name" value="PsdUridine_synth_TruD"/>
</dbReference>
<dbReference type="InterPro" id="IPR020119">
    <property type="entry name" value="PsdUridine_synth_TruD_CS"/>
</dbReference>
<keyword evidence="7" id="KW-1185">Reference proteome</keyword>
<dbReference type="InterPro" id="IPR043165">
    <property type="entry name" value="TruD_insert_sf"/>
</dbReference>
<feature type="domain" description="TRUD" evidence="5">
    <location>
        <begin position="163"/>
        <end position="314"/>
    </location>
</feature>
<dbReference type="SUPFAM" id="SSF55120">
    <property type="entry name" value="Pseudouridine synthase"/>
    <property type="match status" value="1"/>
</dbReference>
<dbReference type="STRING" id="1304275.C41B8_11955"/>
<evidence type="ECO:0000256" key="3">
    <source>
        <dbReference type="ARBA" id="ARBA00023235"/>
    </source>
</evidence>
<dbReference type="Proteomes" id="UP000028302">
    <property type="component" value="Unassembled WGS sequence"/>
</dbReference>
<sequence>MAFLSGDAVDVAEFAFVSSAPSGMGRLRAVPADFQVEEICDVELSGEGEHVWLWVEKTGLTTPQAVERLAQAIGVAPRDIGYSGLKDRHAITRQWFSLTWPIKQALPAWPMDDELRVLEARRHGRKLRRGTHRANRFDITIRDVVDFDAADFETRAARVQRDGVPNYFGAQRFGHGGRNIALSRALFSGRRLSRGRRSFALSAARSLLFNAVLDARLRAEAWPDPLPGDVFMLAGSRSVFAAADTEEPWASLRERAAQGDIQPTGPMPGRARATDIRPTDAASDIEDGVLAEFAEFRDGLERFGVDAERRALRLPVSDLAASAAGADVRLVFTLPAGSFATSVIRELVRVADMSTPG</sequence>
<protein>
    <recommendedName>
        <fullName evidence="4">tRNA pseudouridine synthase D</fullName>
        <ecNumber evidence="4">5.4.99.27</ecNumber>
    </recommendedName>
    <alternativeName>
        <fullName evidence="4">tRNA pseudouridine(13) synthase</fullName>
    </alternativeName>
    <alternativeName>
        <fullName evidence="4">tRNA pseudouridylate synthase D</fullName>
    </alternativeName>
    <alternativeName>
        <fullName evidence="4">tRNA-uridine isomerase D</fullName>
    </alternativeName>
</protein>
<comment type="caution">
    <text evidence="6">The sequence shown here is derived from an EMBL/GenBank/DDBJ whole genome shotgun (WGS) entry which is preliminary data.</text>
</comment>
<reference evidence="6 7" key="1">
    <citation type="submission" date="2013-03" db="EMBL/GenBank/DDBJ databases">
        <title>Salinisphaera hydrothermalis C41B8 Genome Sequencing.</title>
        <authorList>
            <person name="Li C."/>
            <person name="Lai Q."/>
            <person name="Shao Z."/>
        </authorList>
    </citation>
    <scope>NUCLEOTIDE SEQUENCE [LARGE SCALE GENOMIC DNA]</scope>
    <source>
        <strain evidence="6 7">C41B8</strain>
    </source>
</reference>
<comment type="similarity">
    <text evidence="1 4">Belongs to the pseudouridine synthase TruD family.</text>
</comment>
<dbReference type="HAMAP" id="MF_01082">
    <property type="entry name" value="TruD"/>
    <property type="match status" value="1"/>
</dbReference>
<dbReference type="PATRIC" id="fig|1304275.5.peg.2439"/>
<comment type="catalytic activity">
    <reaction evidence="4">
        <text>uridine(13) in tRNA = pseudouridine(13) in tRNA</text>
        <dbReference type="Rhea" id="RHEA:42540"/>
        <dbReference type="Rhea" id="RHEA-COMP:10105"/>
        <dbReference type="Rhea" id="RHEA-COMP:10106"/>
        <dbReference type="ChEBI" id="CHEBI:65314"/>
        <dbReference type="ChEBI" id="CHEBI:65315"/>
        <dbReference type="EC" id="5.4.99.27"/>
    </reaction>
</comment>
<dbReference type="GO" id="GO:0160150">
    <property type="term" value="F:tRNA pseudouridine(13) synthase activity"/>
    <property type="evidence" value="ECO:0007669"/>
    <property type="project" value="UniProtKB-EC"/>
</dbReference>
<dbReference type="InterPro" id="IPR011760">
    <property type="entry name" value="PsdUridine_synth_TruD_insert"/>
</dbReference>
<dbReference type="AlphaFoldDB" id="A0A084IJZ5"/>
<dbReference type="InterPro" id="IPR020103">
    <property type="entry name" value="PsdUridine_synth_cat_dom_sf"/>
</dbReference>
<proteinExistence type="inferred from homology"/>
<accession>A0A084IJZ5</accession>
<dbReference type="PANTHER" id="PTHR47811">
    <property type="entry name" value="TRNA PSEUDOURIDINE SYNTHASE D"/>
    <property type="match status" value="1"/>
</dbReference>
<evidence type="ECO:0000313" key="7">
    <source>
        <dbReference type="Proteomes" id="UP000028302"/>
    </source>
</evidence>